<protein>
    <submittedName>
        <fullName evidence="1">1927_t:CDS:1</fullName>
    </submittedName>
</protein>
<evidence type="ECO:0000313" key="1">
    <source>
        <dbReference type="EMBL" id="CAG8842529.1"/>
    </source>
</evidence>
<dbReference type="EMBL" id="CAJVQB010069266">
    <property type="protein sequence ID" value="CAG8842529.1"/>
    <property type="molecule type" value="Genomic_DNA"/>
</dbReference>
<comment type="caution">
    <text evidence="1">The sequence shown here is derived from an EMBL/GenBank/DDBJ whole genome shotgun (WGS) entry which is preliminary data.</text>
</comment>
<name>A0ABN7WWU0_GIGMA</name>
<accession>A0ABN7WWU0</accession>
<dbReference type="Proteomes" id="UP000789901">
    <property type="component" value="Unassembled WGS sequence"/>
</dbReference>
<gene>
    <name evidence="1" type="ORF">GMARGA_LOCUS36033</name>
</gene>
<evidence type="ECO:0000313" key="2">
    <source>
        <dbReference type="Proteomes" id="UP000789901"/>
    </source>
</evidence>
<proteinExistence type="predicted"/>
<organism evidence="1 2">
    <name type="scientific">Gigaspora margarita</name>
    <dbReference type="NCBI Taxonomy" id="4874"/>
    <lineage>
        <taxon>Eukaryota</taxon>
        <taxon>Fungi</taxon>
        <taxon>Fungi incertae sedis</taxon>
        <taxon>Mucoromycota</taxon>
        <taxon>Glomeromycotina</taxon>
        <taxon>Glomeromycetes</taxon>
        <taxon>Diversisporales</taxon>
        <taxon>Gigasporaceae</taxon>
        <taxon>Gigaspora</taxon>
    </lineage>
</organism>
<sequence length="189" mass="22595">MEHLEFQKFRPVFHVENSKKCEPKVQEMPNQSHFTYILQLLNKINSSLNLQVLELNKESNFKDNLVDEILLNRCACCYKHKKAYKHHETLGKYRCDRCRNRKIECLIQCIECYKKNKDKKDYFPQCSNCKVTREALLDAMMKSYKTVNPINQAVTFSTNDNIEYSSILDQWHHQSLLFLYIHYDIGTSW</sequence>
<feature type="non-terminal residue" evidence="1">
    <location>
        <position position="189"/>
    </location>
</feature>
<keyword evidence="2" id="KW-1185">Reference proteome</keyword>
<reference evidence="1 2" key="1">
    <citation type="submission" date="2021-06" db="EMBL/GenBank/DDBJ databases">
        <authorList>
            <person name="Kallberg Y."/>
            <person name="Tangrot J."/>
            <person name="Rosling A."/>
        </authorList>
    </citation>
    <scope>NUCLEOTIDE SEQUENCE [LARGE SCALE GENOMIC DNA]</scope>
    <source>
        <strain evidence="1 2">120-4 pot B 10/14</strain>
    </source>
</reference>